<dbReference type="Gene3D" id="3.90.220.20">
    <property type="entry name" value="DNA methylase specificity domains"/>
    <property type="match status" value="2"/>
</dbReference>
<dbReference type="InterPro" id="IPR044946">
    <property type="entry name" value="Restrct_endonuc_typeI_TRD_sf"/>
</dbReference>
<dbReference type="PANTHER" id="PTHR30408">
    <property type="entry name" value="TYPE-1 RESTRICTION ENZYME ECOKI SPECIFICITY PROTEIN"/>
    <property type="match status" value="1"/>
</dbReference>
<comment type="similarity">
    <text evidence="1">Belongs to the type-I restriction system S methylase family.</text>
</comment>
<dbReference type="Pfam" id="PF01420">
    <property type="entry name" value="Methylase_S"/>
    <property type="match status" value="2"/>
</dbReference>
<evidence type="ECO:0000313" key="7">
    <source>
        <dbReference type="Proteomes" id="UP000051845"/>
    </source>
</evidence>
<proteinExistence type="inferred from homology"/>
<sequence length="407" mass="46832">MISQNRRLTMKDNQAKYPQLRFKGFTDPWEQRKLGELNDVRDGTHDSPKYVVNGHPFVTSKNLSDQGLDLSDVSYISDEDFAAFNKRSKVDVGDILFGMIGTIGHPVLVESDSFAIKNVALIKGGGKISNCYLLQLLKSPVFDRYVKRENAGGTQKFLGLNLVRDFVLRVPNDDEQRKIGTFFAYLDNLIAVNQRKLTKLKELKQGYLQKLFPKNGSKFPQLRFAGFADAWEQRKLGEVATFLNGRAYKQDELLDSGKYKVLRVGNFYTNDSWYYSNMELGDKYYVDKGDLVYTWSATFGPHIWSGEKVIYHYHIWKVELSKFLDRNFTLQLLEADKARLLSSTNGSTMIHVTKGDMESKIVSIPNIDEQKQIGSFFKQLDNTITLHQRKLEKLQELKKGYLQKMFC</sequence>
<evidence type="ECO:0000256" key="3">
    <source>
        <dbReference type="ARBA" id="ARBA00023125"/>
    </source>
</evidence>
<evidence type="ECO:0000256" key="2">
    <source>
        <dbReference type="ARBA" id="ARBA00022747"/>
    </source>
</evidence>
<protein>
    <submittedName>
        <fullName evidence="6">Type I restriction enzyme specificity protein</fullName>
    </submittedName>
</protein>
<dbReference type="Gene3D" id="1.10.287.1120">
    <property type="entry name" value="Bipartite methylase S protein"/>
    <property type="match status" value="1"/>
</dbReference>
<dbReference type="PANTHER" id="PTHR30408:SF12">
    <property type="entry name" value="TYPE I RESTRICTION ENZYME MJAVIII SPECIFICITY SUBUNIT"/>
    <property type="match status" value="1"/>
</dbReference>
<comment type="caution">
    <text evidence="6">The sequence shown here is derived from an EMBL/GenBank/DDBJ whole genome shotgun (WGS) entry which is preliminary data.</text>
</comment>
<dbReference type="GO" id="GO:0009307">
    <property type="term" value="P:DNA restriction-modification system"/>
    <property type="evidence" value="ECO:0007669"/>
    <property type="project" value="UniProtKB-KW"/>
</dbReference>
<feature type="domain" description="Type I restriction modification DNA specificity" evidence="5">
    <location>
        <begin position="27"/>
        <end position="201"/>
    </location>
</feature>
<dbReference type="Proteomes" id="UP000051845">
    <property type="component" value="Unassembled WGS sequence"/>
</dbReference>
<dbReference type="CDD" id="cd17246">
    <property type="entry name" value="RMtype1_S_SonII-TRD2-CR2_like"/>
    <property type="match status" value="1"/>
</dbReference>
<name>A0A0R2BE97_SECCO</name>
<dbReference type="EMBL" id="AYYR01000012">
    <property type="protein sequence ID" value="KRM77415.1"/>
    <property type="molecule type" value="Genomic_DNA"/>
</dbReference>
<evidence type="ECO:0000313" key="6">
    <source>
        <dbReference type="EMBL" id="KRM77415.1"/>
    </source>
</evidence>
<dbReference type="SUPFAM" id="SSF116734">
    <property type="entry name" value="DNA methylase specificity domain"/>
    <property type="match status" value="2"/>
</dbReference>
<dbReference type="InterPro" id="IPR052021">
    <property type="entry name" value="Type-I_RS_S_subunit"/>
</dbReference>
<evidence type="ECO:0000256" key="1">
    <source>
        <dbReference type="ARBA" id="ARBA00010923"/>
    </source>
</evidence>
<keyword evidence="2" id="KW-0680">Restriction system</keyword>
<organism evidence="6 7">
    <name type="scientific">Secundilactobacillus collinoides DSM 20515 = JCM 1123</name>
    <dbReference type="NCBI Taxonomy" id="1423733"/>
    <lineage>
        <taxon>Bacteria</taxon>
        <taxon>Bacillati</taxon>
        <taxon>Bacillota</taxon>
        <taxon>Bacilli</taxon>
        <taxon>Lactobacillales</taxon>
        <taxon>Lactobacillaceae</taxon>
        <taxon>Secundilactobacillus</taxon>
    </lineage>
</organism>
<feature type="domain" description="Type I restriction modification DNA specificity" evidence="5">
    <location>
        <begin position="230"/>
        <end position="395"/>
    </location>
</feature>
<feature type="coiled-coil region" evidence="4">
    <location>
        <begin position="377"/>
        <end position="404"/>
    </location>
</feature>
<evidence type="ECO:0000259" key="5">
    <source>
        <dbReference type="Pfam" id="PF01420"/>
    </source>
</evidence>
<dbReference type="PATRIC" id="fig|1423733.4.peg.295"/>
<dbReference type="CDD" id="cd17254">
    <property type="entry name" value="RMtype1_S_FclI-TRD1-CR1_like"/>
    <property type="match status" value="1"/>
</dbReference>
<dbReference type="GO" id="GO:0003677">
    <property type="term" value="F:DNA binding"/>
    <property type="evidence" value="ECO:0007669"/>
    <property type="project" value="UniProtKB-KW"/>
</dbReference>
<gene>
    <name evidence="6" type="ORF">FC82_GL000272</name>
</gene>
<keyword evidence="4" id="KW-0175">Coiled coil</keyword>
<keyword evidence="3" id="KW-0238">DNA-binding</keyword>
<dbReference type="AlphaFoldDB" id="A0A0R2BE97"/>
<accession>A0A0R2BE97</accession>
<evidence type="ECO:0000256" key="4">
    <source>
        <dbReference type="SAM" id="Coils"/>
    </source>
</evidence>
<dbReference type="InterPro" id="IPR000055">
    <property type="entry name" value="Restrct_endonuc_typeI_TRD"/>
</dbReference>
<reference evidence="6 7" key="1">
    <citation type="journal article" date="2015" name="Genome Announc.">
        <title>Expanding the biotechnology potential of lactobacilli through comparative genomics of 213 strains and associated genera.</title>
        <authorList>
            <person name="Sun Z."/>
            <person name="Harris H.M."/>
            <person name="McCann A."/>
            <person name="Guo C."/>
            <person name="Argimon S."/>
            <person name="Zhang W."/>
            <person name="Yang X."/>
            <person name="Jeffery I.B."/>
            <person name="Cooney J.C."/>
            <person name="Kagawa T.F."/>
            <person name="Liu W."/>
            <person name="Song Y."/>
            <person name="Salvetti E."/>
            <person name="Wrobel A."/>
            <person name="Rasinkangas P."/>
            <person name="Parkhill J."/>
            <person name="Rea M.C."/>
            <person name="O'Sullivan O."/>
            <person name="Ritari J."/>
            <person name="Douillard F.P."/>
            <person name="Paul Ross R."/>
            <person name="Yang R."/>
            <person name="Briner A.E."/>
            <person name="Felis G.E."/>
            <person name="de Vos W.M."/>
            <person name="Barrangou R."/>
            <person name="Klaenhammer T.R."/>
            <person name="Caufield P.W."/>
            <person name="Cui Y."/>
            <person name="Zhang H."/>
            <person name="O'Toole P.W."/>
        </authorList>
    </citation>
    <scope>NUCLEOTIDE SEQUENCE [LARGE SCALE GENOMIC DNA]</scope>
    <source>
        <strain evidence="6 7">DSM 20515</strain>
    </source>
</reference>